<dbReference type="PANTHER" id="PTHR16027:SF11">
    <property type="entry name" value="DILUTE DOMAIN-CONTAINING PROTEIN"/>
    <property type="match status" value="1"/>
</dbReference>
<dbReference type="SMART" id="SM01132">
    <property type="entry name" value="DIL"/>
    <property type="match status" value="1"/>
</dbReference>
<keyword evidence="2" id="KW-1185">Reference proteome</keyword>
<reference evidence="2" key="1">
    <citation type="journal article" date="2014" name="Nat. Commun.">
        <title>The emerging biofuel crop Camelina sativa retains a highly undifferentiated hexaploid genome structure.</title>
        <authorList>
            <person name="Kagale S."/>
            <person name="Koh C."/>
            <person name="Nixon J."/>
            <person name="Bollina V."/>
            <person name="Clarke W.E."/>
            <person name="Tuteja R."/>
            <person name="Spillane C."/>
            <person name="Robinson S.J."/>
            <person name="Links M.G."/>
            <person name="Clarke C."/>
            <person name="Higgins E.E."/>
            <person name="Huebert T."/>
            <person name="Sharpe A.G."/>
            <person name="Parkin I.A."/>
        </authorList>
    </citation>
    <scope>NUCLEOTIDE SEQUENCE [LARGE SCALE GENOMIC DNA]</scope>
    <source>
        <strain evidence="2">cv. DH55</strain>
    </source>
</reference>
<sequence>MNPFTEADIVIQATQETGALREREATEKTIEETPPENQEVLVKCISQNLGYDGGKPVAAYVIYKCLIHWRSFEDKSTNIFNRIVQVLASATEVPDNSNEVLAYWLSNLATLFFLLRRMSATASATTPMSRAFKQKLVAFIEGIYGMITDNLKKEILPLLELCIKNPGTIAENTQPLVAHWLSIVESLNSYLNLMKANNVPPFLVSKIFTQVFSFINHQLFNSFLLRRECCSLSHGEYVEAGLAELKKWCVEATDEYVGLAWDELRHTRQAVGFLVIREKPKMTLEEVTRELCPVLSIQQLYRISIMYWDGKYGTRTVSSDLVTNMRAMITEDLKRNPVTSPFLLDNDSSIPFTVEDMSKSMEQVDVNYSEPPPHLLNGDFDQLLTH</sequence>
<organism evidence="2 3">
    <name type="scientific">Camelina sativa</name>
    <name type="common">False flax</name>
    <name type="synonym">Myagrum sativum</name>
    <dbReference type="NCBI Taxonomy" id="90675"/>
    <lineage>
        <taxon>Eukaryota</taxon>
        <taxon>Viridiplantae</taxon>
        <taxon>Streptophyta</taxon>
        <taxon>Embryophyta</taxon>
        <taxon>Tracheophyta</taxon>
        <taxon>Spermatophyta</taxon>
        <taxon>Magnoliopsida</taxon>
        <taxon>eudicotyledons</taxon>
        <taxon>Gunneridae</taxon>
        <taxon>Pentapetalae</taxon>
        <taxon>rosids</taxon>
        <taxon>malvids</taxon>
        <taxon>Brassicales</taxon>
        <taxon>Brassicaceae</taxon>
        <taxon>Camelineae</taxon>
        <taxon>Camelina</taxon>
    </lineage>
</organism>
<evidence type="ECO:0000313" key="2">
    <source>
        <dbReference type="Proteomes" id="UP000694864"/>
    </source>
</evidence>
<dbReference type="RefSeq" id="XP_010454353.1">
    <property type="nucleotide sequence ID" value="XM_010456051.1"/>
</dbReference>
<dbReference type="CDD" id="cd15475">
    <property type="entry name" value="MyosinXI_CBD"/>
    <property type="match status" value="1"/>
</dbReference>
<dbReference type="Pfam" id="PF01843">
    <property type="entry name" value="DIL"/>
    <property type="match status" value="1"/>
</dbReference>
<accession>A0ABM0VD03</accession>
<name>A0ABM0VD03_CAMSA</name>
<dbReference type="GeneID" id="104736121"/>
<dbReference type="PANTHER" id="PTHR16027">
    <property type="entry name" value="DILUTE DOMAIN-CONTAINING PROTEIN YPR089W"/>
    <property type="match status" value="1"/>
</dbReference>
<protein>
    <submittedName>
        <fullName evidence="3">Myosin-17-like</fullName>
    </submittedName>
</protein>
<evidence type="ECO:0000259" key="1">
    <source>
        <dbReference type="PROSITE" id="PS51126"/>
    </source>
</evidence>
<proteinExistence type="predicted"/>
<evidence type="ECO:0000313" key="3">
    <source>
        <dbReference type="RefSeq" id="XP_010454353.1"/>
    </source>
</evidence>
<dbReference type="InterPro" id="IPR052072">
    <property type="entry name" value="Vascular_dev_regulator"/>
</dbReference>
<dbReference type="InterPro" id="IPR002710">
    <property type="entry name" value="Dilute_dom"/>
</dbReference>
<dbReference type="InterPro" id="IPR037975">
    <property type="entry name" value="MyosinXI_CBD"/>
</dbReference>
<dbReference type="Proteomes" id="UP000694864">
    <property type="component" value="Chromosome 13"/>
</dbReference>
<dbReference type="PROSITE" id="PS51126">
    <property type="entry name" value="DILUTE"/>
    <property type="match status" value="1"/>
</dbReference>
<gene>
    <name evidence="3" type="primary">LOC104736121</name>
</gene>
<feature type="domain" description="Dilute" evidence="1">
    <location>
        <begin position="81"/>
        <end position="331"/>
    </location>
</feature>
<reference evidence="3" key="2">
    <citation type="submission" date="2025-08" db="UniProtKB">
        <authorList>
            <consortium name="RefSeq"/>
        </authorList>
    </citation>
    <scope>IDENTIFICATION</scope>
    <source>
        <tissue evidence="3">Leaf</tissue>
    </source>
</reference>